<sequence length="173" mass="17896">MCADRLTTRFVPARALRSGVVVGLLGAALAAGVLAGCTAAPTPSPTPTVSVTPTPTETAPAAPQQVSEATTADEALPFFTDVVAAVWATDQRFQGRAYIDGLTQVGFDKSAMEVTYDESTVGNPAESIQFSVRWGEECLVGQVGPSTGDPVVAVMPGLQTGLCLIGDTRPIDW</sequence>
<dbReference type="InterPro" id="IPR054262">
    <property type="entry name" value="DUF6993"/>
</dbReference>
<proteinExistence type="predicted"/>
<gene>
    <name evidence="3" type="ORF">V2V91_08895</name>
</gene>
<dbReference type="Proteomes" id="UP001351900">
    <property type="component" value="Unassembled WGS sequence"/>
</dbReference>
<dbReference type="Pfam" id="PF22504">
    <property type="entry name" value="DUF6993"/>
    <property type="match status" value="1"/>
</dbReference>
<feature type="region of interest" description="Disordered" evidence="1">
    <location>
        <begin position="42"/>
        <end position="67"/>
    </location>
</feature>
<evidence type="ECO:0000313" key="3">
    <source>
        <dbReference type="EMBL" id="MEF2255249.1"/>
    </source>
</evidence>
<feature type="domain" description="DUF6993" evidence="2">
    <location>
        <begin position="84"/>
        <end position="167"/>
    </location>
</feature>
<protein>
    <recommendedName>
        <fullName evidence="2">DUF6993 domain-containing protein</fullName>
    </recommendedName>
</protein>
<evidence type="ECO:0000259" key="2">
    <source>
        <dbReference type="Pfam" id="PF22504"/>
    </source>
</evidence>
<dbReference type="EMBL" id="JAZHOV010000004">
    <property type="protein sequence ID" value="MEF2255249.1"/>
    <property type="molecule type" value="Genomic_DNA"/>
</dbReference>
<feature type="compositionally biased region" description="Low complexity" evidence="1">
    <location>
        <begin position="42"/>
        <end position="63"/>
    </location>
</feature>
<reference evidence="3 4" key="1">
    <citation type="submission" date="2024-01" db="EMBL/GenBank/DDBJ databases">
        <title>the genome sequence of strain Microbacterium schleiferi NBRC 15075.</title>
        <authorList>
            <person name="Ding Y."/>
            <person name="Zhang G."/>
        </authorList>
    </citation>
    <scope>NUCLEOTIDE SEQUENCE [LARGE SCALE GENOMIC DNA]</scope>
    <source>
        <strain evidence="3 4">NBRC 15075</strain>
    </source>
</reference>
<accession>A0ABU7V8Y0</accession>
<evidence type="ECO:0000256" key="1">
    <source>
        <dbReference type="SAM" id="MobiDB-lite"/>
    </source>
</evidence>
<evidence type="ECO:0000313" key="4">
    <source>
        <dbReference type="Proteomes" id="UP001351900"/>
    </source>
</evidence>
<dbReference type="RefSeq" id="WP_331791562.1">
    <property type="nucleotide sequence ID" value="NZ_BAAAUO010000012.1"/>
</dbReference>
<organism evidence="3 4">
    <name type="scientific">Microbacterium schleiferi</name>
    <dbReference type="NCBI Taxonomy" id="69362"/>
    <lineage>
        <taxon>Bacteria</taxon>
        <taxon>Bacillati</taxon>
        <taxon>Actinomycetota</taxon>
        <taxon>Actinomycetes</taxon>
        <taxon>Micrococcales</taxon>
        <taxon>Microbacteriaceae</taxon>
        <taxon>Microbacterium</taxon>
    </lineage>
</organism>
<name>A0ABU7V8Y0_9MICO</name>
<comment type="caution">
    <text evidence="3">The sequence shown here is derived from an EMBL/GenBank/DDBJ whole genome shotgun (WGS) entry which is preliminary data.</text>
</comment>
<keyword evidence="4" id="KW-1185">Reference proteome</keyword>